<dbReference type="Proteomes" id="UP001498421">
    <property type="component" value="Unassembled WGS sequence"/>
</dbReference>
<protein>
    <recommendedName>
        <fullName evidence="1">DUF6570 domain-containing protein</fullName>
    </recommendedName>
</protein>
<dbReference type="EMBL" id="JAZAVK010000172">
    <property type="protein sequence ID" value="KAK7418113.1"/>
    <property type="molecule type" value="Genomic_DNA"/>
</dbReference>
<keyword evidence="3" id="KW-1185">Reference proteome</keyword>
<dbReference type="InterPro" id="IPR046700">
    <property type="entry name" value="DUF6570"/>
</dbReference>
<reference evidence="2 3" key="1">
    <citation type="journal article" date="2025" name="Microbiol. Resour. Announc.">
        <title>Draft genome sequences for Neonectria magnoliae and Neonectria punicea, canker pathogens of Liriodendron tulipifera and Acer saccharum in West Virginia.</title>
        <authorList>
            <person name="Petronek H.M."/>
            <person name="Kasson M.T."/>
            <person name="Metheny A.M."/>
            <person name="Stauder C.M."/>
            <person name="Lovett B."/>
            <person name="Lynch S.C."/>
            <person name="Garnas J.R."/>
            <person name="Kasson L.R."/>
            <person name="Stajich J.E."/>
        </authorList>
    </citation>
    <scope>NUCLEOTIDE SEQUENCE [LARGE SCALE GENOMIC DNA]</scope>
    <source>
        <strain evidence="2 3">NRRL 64651</strain>
    </source>
</reference>
<dbReference type="Pfam" id="PF20209">
    <property type="entry name" value="DUF6570"/>
    <property type="match status" value="1"/>
</dbReference>
<name>A0ABR1HB75_9HYPO</name>
<feature type="domain" description="DUF6570" evidence="1">
    <location>
        <begin position="110"/>
        <end position="217"/>
    </location>
</feature>
<comment type="caution">
    <text evidence="2">The sequence shown here is derived from an EMBL/GenBank/DDBJ whole genome shotgun (WGS) entry which is preliminary data.</text>
</comment>
<proteinExistence type="predicted"/>
<organism evidence="2 3">
    <name type="scientific">Neonectria magnoliae</name>
    <dbReference type="NCBI Taxonomy" id="2732573"/>
    <lineage>
        <taxon>Eukaryota</taxon>
        <taxon>Fungi</taxon>
        <taxon>Dikarya</taxon>
        <taxon>Ascomycota</taxon>
        <taxon>Pezizomycotina</taxon>
        <taxon>Sordariomycetes</taxon>
        <taxon>Hypocreomycetidae</taxon>
        <taxon>Hypocreales</taxon>
        <taxon>Nectriaceae</taxon>
        <taxon>Neonectria</taxon>
    </lineage>
</organism>
<evidence type="ECO:0000313" key="3">
    <source>
        <dbReference type="Proteomes" id="UP001498421"/>
    </source>
</evidence>
<gene>
    <name evidence="2" type="ORF">QQZ08_011368</name>
</gene>
<accession>A0ABR1HB75</accession>
<evidence type="ECO:0000259" key="1">
    <source>
        <dbReference type="Pfam" id="PF20209"/>
    </source>
</evidence>
<evidence type="ECO:0000313" key="2">
    <source>
        <dbReference type="EMBL" id="KAK7418113.1"/>
    </source>
</evidence>
<sequence>MTRRRQAALPDLVSTDMIMRQKEALGTLMQAVEQSFQEKQAASNRRDWCNPVPASRKIDTVQSFLKAFHDEGSMEIAVCSVCYLQKKPRDLDHVDWKRALPDEIRLAMTNLLVSYGFITKFNIQRGQLTGPTYRKHVAGHITVFPNDVESLAATILPHPLVSTLEQVRVIWTGLERPTPRDVSKLLSVRPGALRTALQWLRVNNPLYVDIMINEEEMESWAFEDGSDVPTQAYQCMAREEETAEELIRTAQIVAPTDRGQDPPGQAPSVEDIAIELAERYKCNLGRSEPAPHGVQPPSLEEATAEETSERVFELRSSAMFPIDEQAAFAEKDKLEFISLALQAERQFDDRYEGGAGEASSMQVHGSSERPFIWVSHV</sequence>